<dbReference type="AlphaFoldDB" id="A0A3P7F5B9"/>
<reference evidence="1" key="1">
    <citation type="submission" date="2018-11" db="EMBL/GenBank/DDBJ databases">
        <authorList>
            <consortium name="Pathogen Informatics"/>
        </authorList>
    </citation>
    <scope>NUCLEOTIDE SEQUENCE [LARGE SCALE GENOMIC DNA]</scope>
</reference>
<sequence>MVHLIQLHPSVSLNIKLLSFLPNPSYSFLRSYPFSGCNMRNGCYHCVDGYRPEDAVRTFGNKLTAYEISEIYNYPRVYFVGSQAKKRGGVVGGPNNCGYDDDMGSYLLVAHDHIAYRYEVLKVIGKGSFGQVRFLLLLQRSYVRILVLLSRTVTVTYDDTV</sequence>
<gene>
    <name evidence="1" type="ORF">TCNE_LOCUS4566</name>
</gene>
<proteinExistence type="predicted"/>
<evidence type="ECO:0000313" key="1">
    <source>
        <dbReference type="EMBL" id="VDM30891.1"/>
    </source>
</evidence>
<dbReference type="Gene3D" id="3.30.10.30">
    <property type="entry name" value="DYRK"/>
    <property type="match status" value="1"/>
</dbReference>
<accession>A0A3P7F5B9</accession>
<evidence type="ECO:0008006" key="2">
    <source>
        <dbReference type="Google" id="ProtNLM"/>
    </source>
</evidence>
<dbReference type="InterPro" id="IPR042521">
    <property type="entry name" value="DYRK"/>
</dbReference>
<dbReference type="EMBL" id="UYWY01008026">
    <property type="protein sequence ID" value="VDM30891.1"/>
    <property type="molecule type" value="Genomic_DNA"/>
</dbReference>
<name>A0A3P7F5B9_TOXCA</name>
<dbReference type="GO" id="GO:0004712">
    <property type="term" value="F:protein serine/threonine/tyrosine kinase activity"/>
    <property type="evidence" value="ECO:0007669"/>
    <property type="project" value="InterPro"/>
</dbReference>
<organism evidence="1">
    <name type="scientific">Toxocara canis</name>
    <name type="common">Canine roundworm</name>
    <dbReference type="NCBI Taxonomy" id="6265"/>
    <lineage>
        <taxon>Eukaryota</taxon>
        <taxon>Metazoa</taxon>
        <taxon>Ecdysozoa</taxon>
        <taxon>Nematoda</taxon>
        <taxon>Chromadorea</taxon>
        <taxon>Rhabditida</taxon>
        <taxon>Spirurina</taxon>
        <taxon>Ascaridomorpha</taxon>
        <taxon>Ascaridoidea</taxon>
        <taxon>Toxocaridae</taxon>
        <taxon>Toxocara</taxon>
    </lineage>
</organism>
<dbReference type="Gene3D" id="3.30.200.20">
    <property type="entry name" value="Phosphorylase Kinase, domain 1"/>
    <property type="match status" value="1"/>
</dbReference>
<protein>
    <recommendedName>
        <fullName evidence="2">Protein kinase domain-containing protein</fullName>
    </recommendedName>
</protein>